<reference evidence="1 2" key="1">
    <citation type="submission" date="2018-12" db="EMBL/GenBank/DDBJ databases">
        <title>Vibrio sp. isolated from China Sea.</title>
        <authorList>
            <person name="Li Y."/>
        </authorList>
    </citation>
    <scope>NUCLEOTIDE SEQUENCE [LARGE SCALE GENOMIC DNA]</scope>
    <source>
        <strain evidence="1 2">BEI207</strain>
    </source>
</reference>
<protein>
    <submittedName>
        <fullName evidence="1">Uncharacterized protein</fullName>
    </submittedName>
</protein>
<dbReference type="RefSeq" id="WP_126573595.1">
    <property type="nucleotide sequence ID" value="NZ_RXZH01000002.1"/>
</dbReference>
<dbReference type="EMBL" id="RXZH01000002">
    <property type="protein sequence ID" value="RTZ16657.1"/>
    <property type="molecule type" value="Genomic_DNA"/>
</dbReference>
<proteinExistence type="predicted"/>
<evidence type="ECO:0000313" key="1">
    <source>
        <dbReference type="EMBL" id="RTZ16657.1"/>
    </source>
</evidence>
<accession>A0A432CZM2</accession>
<keyword evidence="2" id="KW-1185">Reference proteome</keyword>
<dbReference type="Proteomes" id="UP000268973">
    <property type="component" value="Unassembled WGS sequence"/>
</dbReference>
<gene>
    <name evidence="1" type="ORF">EJ063_07640</name>
</gene>
<name>A0A432CZM2_9VIBR</name>
<dbReference type="AlphaFoldDB" id="A0A432CZM2"/>
<dbReference type="OrthoDB" id="6453603at2"/>
<comment type="caution">
    <text evidence="1">The sequence shown here is derived from an EMBL/GenBank/DDBJ whole genome shotgun (WGS) entry which is preliminary data.</text>
</comment>
<organism evidence="1 2">
    <name type="scientific">Vibrio aquaticus</name>
    <dbReference type="NCBI Taxonomy" id="2496559"/>
    <lineage>
        <taxon>Bacteria</taxon>
        <taxon>Pseudomonadati</taxon>
        <taxon>Pseudomonadota</taxon>
        <taxon>Gammaproteobacteria</taxon>
        <taxon>Vibrionales</taxon>
        <taxon>Vibrionaceae</taxon>
        <taxon>Vibrio</taxon>
    </lineage>
</organism>
<sequence length="337" mass="38568">MWFIEFIGGKFNNLQLPIDEYLTLSGKESSENDNVLLLPEILANDTNLEFKIESGVINLYGLKKKNKAKKIKSNFIYNAHGLKFFVYFSGDRNPKESVSKFKAMMPFFCIFMSLTVLTHFQVNNYLLSKRSEKLASSFSLFNGGYFSDGVLKLPSSEAFLYLSEPAKAMSEVSKSSHDRIKNLYISVISSFDNENVEYEKVELADFTQIIVNDNRAENIVMEALGSRGITFKLVGDTWLVSDYQAASDVIEFKGVSLNGKKLKESHNFIEHIDREAFFYSIFYSSTSESYIFDDKRKYWIGSEVPLFGTIQEILDDKIVFKSGKINRVYNYDIGESE</sequence>
<evidence type="ECO:0000313" key="2">
    <source>
        <dbReference type="Proteomes" id="UP000268973"/>
    </source>
</evidence>